<dbReference type="Pfam" id="PF00326">
    <property type="entry name" value="Peptidase_S9"/>
    <property type="match status" value="1"/>
</dbReference>
<reference evidence="3" key="1">
    <citation type="submission" date="2021-02" db="EMBL/GenBank/DDBJ databases">
        <authorList>
            <person name="Nowell W R."/>
        </authorList>
    </citation>
    <scope>NUCLEOTIDE SEQUENCE</scope>
</reference>
<dbReference type="SUPFAM" id="SSF53474">
    <property type="entry name" value="alpha/beta-Hydrolases"/>
    <property type="match status" value="1"/>
</dbReference>
<dbReference type="EMBL" id="CAJNOH010000744">
    <property type="protein sequence ID" value="CAF1115761.1"/>
    <property type="molecule type" value="Genomic_DNA"/>
</dbReference>
<proteinExistence type="predicted"/>
<dbReference type="InterPro" id="IPR001375">
    <property type="entry name" value="Peptidase_S9_cat"/>
</dbReference>
<evidence type="ECO:0000256" key="1">
    <source>
        <dbReference type="ARBA" id="ARBA00022801"/>
    </source>
</evidence>
<feature type="domain" description="Peptidase S9 prolyl oligopeptidase catalytic" evidence="2">
    <location>
        <begin position="12"/>
        <end position="143"/>
    </location>
</feature>
<dbReference type="GO" id="GO:0004252">
    <property type="term" value="F:serine-type endopeptidase activity"/>
    <property type="evidence" value="ECO:0007669"/>
    <property type="project" value="TreeGrafter"/>
</dbReference>
<dbReference type="PANTHER" id="PTHR42776">
    <property type="entry name" value="SERINE PEPTIDASE S9 FAMILY MEMBER"/>
    <property type="match status" value="1"/>
</dbReference>
<accession>A0A814Q8D4</accession>
<dbReference type="EMBL" id="CAJNOL010001845">
    <property type="protein sequence ID" value="CAF1427540.1"/>
    <property type="molecule type" value="Genomic_DNA"/>
</dbReference>
<keyword evidence="1" id="KW-0378">Hydrolase</keyword>
<name>A0A814Q8D4_9BILA</name>
<evidence type="ECO:0000313" key="4">
    <source>
        <dbReference type="EMBL" id="CAF1427540.1"/>
    </source>
</evidence>
<organism evidence="3 5">
    <name type="scientific">Rotaria sordida</name>
    <dbReference type="NCBI Taxonomy" id="392033"/>
    <lineage>
        <taxon>Eukaryota</taxon>
        <taxon>Metazoa</taxon>
        <taxon>Spiralia</taxon>
        <taxon>Gnathifera</taxon>
        <taxon>Rotifera</taxon>
        <taxon>Eurotatoria</taxon>
        <taxon>Bdelloidea</taxon>
        <taxon>Philodinida</taxon>
        <taxon>Philodinidae</taxon>
        <taxon>Rotaria</taxon>
    </lineage>
</organism>
<dbReference type="InterPro" id="IPR029058">
    <property type="entry name" value="AB_hydrolase_fold"/>
</dbReference>
<evidence type="ECO:0000259" key="2">
    <source>
        <dbReference type="Pfam" id="PF00326"/>
    </source>
</evidence>
<dbReference type="Proteomes" id="UP000663854">
    <property type="component" value="Unassembled WGS sequence"/>
</dbReference>
<evidence type="ECO:0000313" key="6">
    <source>
        <dbReference type="Proteomes" id="UP000663870"/>
    </source>
</evidence>
<gene>
    <name evidence="4" type="ORF">JXQ802_LOCUS36236</name>
    <name evidence="3" type="ORF">PYM288_LOCUS20425</name>
</gene>
<sequence>MFRADWYTCAGMMATEGWLVLQPNYRGSSGYGDDFLNGILLEIVSRPGKDILFGVDALIRDGIADPMRLAVGGYSYGGYITNWLITQTTRFNAALSGAGAIEHVIDWGTNDIPVSNVYLLGGFPWQQPSRYQKEAAVYQLDKKIYERNNDRVWHCFHLDT</sequence>
<comment type="caution">
    <text evidence="3">The sequence shown here is derived from an EMBL/GenBank/DDBJ whole genome shotgun (WGS) entry which is preliminary data.</text>
</comment>
<dbReference type="Gene3D" id="3.40.50.1820">
    <property type="entry name" value="alpha/beta hydrolase"/>
    <property type="match status" value="1"/>
</dbReference>
<evidence type="ECO:0000313" key="3">
    <source>
        <dbReference type="EMBL" id="CAF1115761.1"/>
    </source>
</evidence>
<dbReference type="AlphaFoldDB" id="A0A814Q8D4"/>
<protein>
    <recommendedName>
        <fullName evidence="2">Peptidase S9 prolyl oligopeptidase catalytic domain-containing protein</fullName>
    </recommendedName>
</protein>
<dbReference type="GO" id="GO:0006508">
    <property type="term" value="P:proteolysis"/>
    <property type="evidence" value="ECO:0007669"/>
    <property type="project" value="InterPro"/>
</dbReference>
<dbReference type="PANTHER" id="PTHR42776:SF27">
    <property type="entry name" value="DIPEPTIDYL PEPTIDASE FAMILY MEMBER 6"/>
    <property type="match status" value="1"/>
</dbReference>
<evidence type="ECO:0000313" key="5">
    <source>
        <dbReference type="Proteomes" id="UP000663854"/>
    </source>
</evidence>
<dbReference type="Proteomes" id="UP000663870">
    <property type="component" value="Unassembled WGS sequence"/>
</dbReference>
<keyword evidence="6" id="KW-1185">Reference proteome</keyword>